<feature type="transmembrane region" description="Helical" evidence="1">
    <location>
        <begin position="81"/>
        <end position="101"/>
    </location>
</feature>
<proteinExistence type="predicted"/>
<reference evidence="2 3" key="1">
    <citation type="journal article" date="2023" name="Plants (Basel)">
        <title>Bridging the Gap: Combining Genomics and Transcriptomics Approaches to Understand Stylosanthes scabra, an Orphan Legume from the Brazilian Caatinga.</title>
        <authorList>
            <person name="Ferreira-Neto J.R.C."/>
            <person name="da Silva M.D."/>
            <person name="Binneck E."/>
            <person name="de Melo N.F."/>
            <person name="da Silva R.H."/>
            <person name="de Melo A.L.T.M."/>
            <person name="Pandolfi V."/>
            <person name="Bustamante F.O."/>
            <person name="Brasileiro-Vidal A.C."/>
            <person name="Benko-Iseppon A.M."/>
        </authorList>
    </citation>
    <scope>NUCLEOTIDE SEQUENCE [LARGE SCALE GENOMIC DNA]</scope>
    <source>
        <tissue evidence="2">Leaves</tissue>
    </source>
</reference>
<sequence>MPSSSLPFSHYKKHARYRGNLGRTLPADFGGNGFRAKSITKKIYWRILKYNAKSTNKFRRENRKFKCEFYRRIFCGNFPPVSILMKCVVLVMVLLVTGGFFPSKSAALSLFSLTSTILATHRRPCPLSHTPTFRRRSCRVRGGGRSAVAILPPSPAPISRLFSPSRGPLLSYIGPLPTVLLKEEPPTFWSCAGPPSRSCEARRRPLSPPLPAVIVSPPRPPF</sequence>
<dbReference type="EMBL" id="JASCZI010272580">
    <property type="protein sequence ID" value="MED6222806.1"/>
    <property type="molecule type" value="Genomic_DNA"/>
</dbReference>
<gene>
    <name evidence="2" type="ORF">PIB30_067984</name>
</gene>
<protein>
    <submittedName>
        <fullName evidence="2">Uncharacterized protein</fullName>
    </submittedName>
</protein>
<dbReference type="Proteomes" id="UP001341840">
    <property type="component" value="Unassembled WGS sequence"/>
</dbReference>
<keyword evidence="1" id="KW-0472">Membrane</keyword>
<evidence type="ECO:0000313" key="2">
    <source>
        <dbReference type="EMBL" id="MED6222806.1"/>
    </source>
</evidence>
<evidence type="ECO:0000256" key="1">
    <source>
        <dbReference type="SAM" id="Phobius"/>
    </source>
</evidence>
<name>A0ABU6ZM13_9FABA</name>
<evidence type="ECO:0000313" key="3">
    <source>
        <dbReference type="Proteomes" id="UP001341840"/>
    </source>
</evidence>
<keyword evidence="3" id="KW-1185">Reference proteome</keyword>
<keyword evidence="1" id="KW-1133">Transmembrane helix</keyword>
<comment type="caution">
    <text evidence="2">The sequence shown here is derived from an EMBL/GenBank/DDBJ whole genome shotgun (WGS) entry which is preliminary data.</text>
</comment>
<accession>A0ABU6ZM13</accession>
<organism evidence="2 3">
    <name type="scientific">Stylosanthes scabra</name>
    <dbReference type="NCBI Taxonomy" id="79078"/>
    <lineage>
        <taxon>Eukaryota</taxon>
        <taxon>Viridiplantae</taxon>
        <taxon>Streptophyta</taxon>
        <taxon>Embryophyta</taxon>
        <taxon>Tracheophyta</taxon>
        <taxon>Spermatophyta</taxon>
        <taxon>Magnoliopsida</taxon>
        <taxon>eudicotyledons</taxon>
        <taxon>Gunneridae</taxon>
        <taxon>Pentapetalae</taxon>
        <taxon>rosids</taxon>
        <taxon>fabids</taxon>
        <taxon>Fabales</taxon>
        <taxon>Fabaceae</taxon>
        <taxon>Papilionoideae</taxon>
        <taxon>50 kb inversion clade</taxon>
        <taxon>dalbergioids sensu lato</taxon>
        <taxon>Dalbergieae</taxon>
        <taxon>Pterocarpus clade</taxon>
        <taxon>Stylosanthes</taxon>
    </lineage>
</organism>
<keyword evidence="1" id="KW-0812">Transmembrane</keyword>